<reference evidence="2 3" key="1">
    <citation type="journal article" date="2012" name="Science">
        <title>The Paleozoic origin of enzymatic lignin decomposition reconstructed from 31 fungal genomes.</title>
        <authorList>
            <person name="Floudas D."/>
            <person name="Binder M."/>
            <person name="Riley R."/>
            <person name="Barry K."/>
            <person name="Blanchette R.A."/>
            <person name="Henrissat B."/>
            <person name="Martinez A.T."/>
            <person name="Otillar R."/>
            <person name="Spatafora J.W."/>
            <person name="Yadav J.S."/>
            <person name="Aerts A."/>
            <person name="Benoit I."/>
            <person name="Boyd A."/>
            <person name="Carlson A."/>
            <person name="Copeland A."/>
            <person name="Coutinho P.M."/>
            <person name="de Vries R.P."/>
            <person name="Ferreira P."/>
            <person name="Findley K."/>
            <person name="Foster B."/>
            <person name="Gaskell J."/>
            <person name="Glotzer D."/>
            <person name="Gorecki P."/>
            <person name="Heitman J."/>
            <person name="Hesse C."/>
            <person name="Hori C."/>
            <person name="Igarashi K."/>
            <person name="Jurgens J.A."/>
            <person name="Kallen N."/>
            <person name="Kersten P."/>
            <person name="Kohler A."/>
            <person name="Kuees U."/>
            <person name="Kumar T.K.A."/>
            <person name="Kuo A."/>
            <person name="LaButti K."/>
            <person name="Larrondo L.F."/>
            <person name="Lindquist E."/>
            <person name="Ling A."/>
            <person name="Lombard V."/>
            <person name="Lucas S."/>
            <person name="Lundell T."/>
            <person name="Martin R."/>
            <person name="McLaughlin D.J."/>
            <person name="Morgenstern I."/>
            <person name="Morin E."/>
            <person name="Murat C."/>
            <person name="Nagy L.G."/>
            <person name="Nolan M."/>
            <person name="Ohm R.A."/>
            <person name="Patyshakuliyeva A."/>
            <person name="Rokas A."/>
            <person name="Ruiz-Duenas F.J."/>
            <person name="Sabat G."/>
            <person name="Salamov A."/>
            <person name="Samejima M."/>
            <person name="Schmutz J."/>
            <person name="Slot J.C."/>
            <person name="St John F."/>
            <person name="Stenlid J."/>
            <person name="Sun H."/>
            <person name="Sun S."/>
            <person name="Syed K."/>
            <person name="Tsang A."/>
            <person name="Wiebenga A."/>
            <person name="Young D."/>
            <person name="Pisabarro A."/>
            <person name="Eastwood D.C."/>
            <person name="Martin F."/>
            <person name="Cullen D."/>
            <person name="Grigoriev I.V."/>
            <person name="Hibbett D.S."/>
        </authorList>
    </citation>
    <scope>NUCLEOTIDE SEQUENCE</scope>
    <source>
        <strain evidence="3">FP-58527</strain>
    </source>
</reference>
<keyword evidence="3" id="KW-1185">Reference proteome</keyword>
<dbReference type="eggNOG" id="ENOG502T1ZZ">
    <property type="taxonomic scope" value="Eukaryota"/>
</dbReference>
<organism evidence="2 3">
    <name type="scientific">Fomitopsis schrenkii</name>
    <name type="common">Brown rot fungus</name>
    <dbReference type="NCBI Taxonomy" id="2126942"/>
    <lineage>
        <taxon>Eukaryota</taxon>
        <taxon>Fungi</taxon>
        <taxon>Dikarya</taxon>
        <taxon>Basidiomycota</taxon>
        <taxon>Agaricomycotina</taxon>
        <taxon>Agaricomycetes</taxon>
        <taxon>Polyporales</taxon>
        <taxon>Fomitopsis</taxon>
    </lineage>
</organism>
<dbReference type="InParanoid" id="S8DN07"/>
<evidence type="ECO:0000313" key="3">
    <source>
        <dbReference type="Proteomes" id="UP000015241"/>
    </source>
</evidence>
<accession>S8DN07</accession>
<feature type="compositionally biased region" description="Basic and acidic residues" evidence="1">
    <location>
        <begin position="314"/>
        <end position="352"/>
    </location>
</feature>
<feature type="compositionally biased region" description="Basic and acidic residues" evidence="1">
    <location>
        <begin position="56"/>
        <end position="65"/>
    </location>
</feature>
<dbReference type="EMBL" id="KE504223">
    <property type="protein sequence ID" value="EPS94761.1"/>
    <property type="molecule type" value="Genomic_DNA"/>
</dbReference>
<evidence type="ECO:0000256" key="1">
    <source>
        <dbReference type="SAM" id="MobiDB-lite"/>
    </source>
</evidence>
<feature type="compositionally biased region" description="Acidic residues" evidence="1">
    <location>
        <begin position="88"/>
        <end position="111"/>
    </location>
</feature>
<dbReference type="HOGENOM" id="CLU_741930_0_0_1"/>
<name>S8DN07_FOMSC</name>
<feature type="non-terminal residue" evidence="2">
    <location>
        <position position="1"/>
    </location>
</feature>
<dbReference type="AlphaFoldDB" id="S8DN07"/>
<feature type="compositionally biased region" description="Low complexity" evidence="1">
    <location>
        <begin position="24"/>
        <end position="39"/>
    </location>
</feature>
<feature type="region of interest" description="Disordered" evidence="1">
    <location>
        <begin position="300"/>
        <end position="353"/>
    </location>
</feature>
<dbReference type="Proteomes" id="UP000015241">
    <property type="component" value="Unassembled WGS sequence"/>
</dbReference>
<protein>
    <submittedName>
        <fullName evidence="2">Uncharacterized protein</fullName>
    </submittedName>
</protein>
<feature type="compositionally biased region" description="Low complexity" evidence="1">
    <location>
        <begin position="1"/>
        <end position="12"/>
    </location>
</feature>
<evidence type="ECO:0000313" key="2">
    <source>
        <dbReference type="EMBL" id="EPS94761.1"/>
    </source>
</evidence>
<dbReference type="STRING" id="743788.S8DN07"/>
<feature type="region of interest" description="Disordered" evidence="1">
    <location>
        <begin position="182"/>
        <end position="203"/>
    </location>
</feature>
<sequence length="389" mass="44111">EPAASAASPQPQKTLQAKVKPRSKGTPSSTSKAKPSPASKSKRPAVNRGVGSKSGEANRRERGISDDEIAELSAAQREAASLKRKEVEVEEGEQDEEEGDEVEEDEDEEDQGSGKHRGLTDFQKRVIVEYITSPEVYKTRRVRMSTIATHLVYTTFKKAVTVKQVTNFWNGVWDRYKACRTREEHTGGGDGDEGRPGVGGRERKFSDKVLDKFERSHYYQLIDAVAHDDESVVRMHDVNSGEAIKNVGDDAEDTLEQSDGSRPKKRQKRRSADDDDEDGSDHFFDSSHVIRDAVVAMREKHEQQATYQQSQLDIMRRQEERAEREYEERRREREEERRHSEADRKASRRESRAATMLKVSEMLGSQNPGVVSFGLKLMEQLKKEEEADG</sequence>
<proteinExistence type="predicted"/>
<feature type="region of interest" description="Disordered" evidence="1">
    <location>
        <begin position="1"/>
        <end position="118"/>
    </location>
</feature>
<gene>
    <name evidence="2" type="ORF">FOMPIDRAFT_1054765</name>
</gene>
<feature type="region of interest" description="Disordered" evidence="1">
    <location>
        <begin position="243"/>
        <end position="285"/>
    </location>
</feature>
<dbReference type="OrthoDB" id="2758669at2759"/>